<accession>A0ABP7YYU8</accession>
<dbReference type="EMBL" id="BAAAZI010000011">
    <property type="protein sequence ID" value="GAA4143871.1"/>
    <property type="molecule type" value="Genomic_DNA"/>
</dbReference>
<dbReference type="Proteomes" id="UP001500101">
    <property type="component" value="Unassembled WGS sequence"/>
</dbReference>
<name>A0ABP7YYU8_9SPHI</name>
<organism evidence="1 2">
    <name type="scientific">Sphingobacterium kyonggiense</name>
    <dbReference type="NCBI Taxonomy" id="714075"/>
    <lineage>
        <taxon>Bacteria</taxon>
        <taxon>Pseudomonadati</taxon>
        <taxon>Bacteroidota</taxon>
        <taxon>Sphingobacteriia</taxon>
        <taxon>Sphingobacteriales</taxon>
        <taxon>Sphingobacteriaceae</taxon>
        <taxon>Sphingobacterium</taxon>
    </lineage>
</organism>
<keyword evidence="2" id="KW-1185">Reference proteome</keyword>
<gene>
    <name evidence="1" type="ORF">GCM10022216_26180</name>
</gene>
<evidence type="ECO:0000313" key="2">
    <source>
        <dbReference type="Proteomes" id="UP001500101"/>
    </source>
</evidence>
<evidence type="ECO:0000313" key="1">
    <source>
        <dbReference type="EMBL" id="GAA4143871.1"/>
    </source>
</evidence>
<reference evidence="2" key="1">
    <citation type="journal article" date="2019" name="Int. J. Syst. Evol. Microbiol.">
        <title>The Global Catalogue of Microorganisms (GCM) 10K type strain sequencing project: providing services to taxonomists for standard genome sequencing and annotation.</title>
        <authorList>
            <consortium name="The Broad Institute Genomics Platform"/>
            <consortium name="The Broad Institute Genome Sequencing Center for Infectious Disease"/>
            <person name="Wu L."/>
            <person name="Ma J."/>
        </authorList>
    </citation>
    <scope>NUCLEOTIDE SEQUENCE [LARGE SCALE GENOMIC DNA]</scope>
    <source>
        <strain evidence="2">JCM 16704</strain>
    </source>
</reference>
<sequence length="186" mass="21419">MEELFNTFSCKSWIILKEDHAHKLVQMLSLQKRRDDLSWEQLLEGQDKTPNTLIFTSAAKGYVIVEGDMLEQKGTSIAELLSADDLVFNMTIDIWVPYMYIEIFDQGKLIRRLEYNLDVEADSVVAIESGDKSSWEKEINYTPESTLGYDDFFYPLYFINSLGIGMAELKQLYNSKCTSYDCASNL</sequence>
<protein>
    <submittedName>
        <fullName evidence="1">Uncharacterized protein</fullName>
    </submittedName>
</protein>
<proteinExistence type="predicted"/>
<dbReference type="RefSeq" id="WP_344675204.1">
    <property type="nucleotide sequence ID" value="NZ_BAAAZI010000011.1"/>
</dbReference>
<comment type="caution">
    <text evidence="1">The sequence shown here is derived from an EMBL/GenBank/DDBJ whole genome shotgun (WGS) entry which is preliminary data.</text>
</comment>